<name>A0A8H6FHY3_9LECA</name>
<protein>
    <submittedName>
        <fullName evidence="1">Uncharacterized protein</fullName>
    </submittedName>
</protein>
<sequence>MAFFTKWTSANVHVVLCFDVPQHLRDGLRNLLLSPSTTLDPSDPYSLHAIILGEIIKAFDASVWSIRDFVRMIEVNRHGVAQQAASFPLLHDFARHAVHASETLDVATETTKSILCQHEWFCKVPPSDTSSNVSRRTNQALRFEVQTLRNLSARSKANEARLRNEIDLAFNTITQYDSKVMVKMSEAVRRDSAAMRTIAVLTLTLLPATFVAVSEPWSFRTRHRLISGCLEALFSTSFFDFSPATKTQQESWVVSEKFWGVLGCLLNDV</sequence>
<keyword evidence="2" id="KW-1185">Reference proteome</keyword>
<evidence type="ECO:0000313" key="2">
    <source>
        <dbReference type="Proteomes" id="UP000578531"/>
    </source>
</evidence>
<dbReference type="AlphaFoldDB" id="A0A8H6FHY3"/>
<dbReference type="RefSeq" id="XP_037159463.1">
    <property type="nucleotide sequence ID" value="XM_037313642.1"/>
</dbReference>
<reference evidence="1 2" key="1">
    <citation type="journal article" date="2020" name="Genomics">
        <title>Complete, high-quality genomes from long-read metagenomic sequencing of two wolf lichen thalli reveals enigmatic genome architecture.</title>
        <authorList>
            <person name="McKenzie S.K."/>
            <person name="Walston R.F."/>
            <person name="Allen J.L."/>
        </authorList>
    </citation>
    <scope>NUCLEOTIDE SEQUENCE [LARGE SCALE GENOMIC DNA]</scope>
    <source>
        <strain evidence="1">WasteWater2</strain>
    </source>
</reference>
<dbReference type="Proteomes" id="UP000578531">
    <property type="component" value="Unassembled WGS sequence"/>
</dbReference>
<dbReference type="EMBL" id="JACCJC010000076">
    <property type="protein sequence ID" value="KAF6228648.1"/>
    <property type="molecule type" value="Genomic_DNA"/>
</dbReference>
<accession>A0A8H6FHY3</accession>
<dbReference type="OrthoDB" id="5427271at2759"/>
<comment type="caution">
    <text evidence="1">The sequence shown here is derived from an EMBL/GenBank/DDBJ whole genome shotgun (WGS) entry which is preliminary data.</text>
</comment>
<proteinExistence type="predicted"/>
<organism evidence="1 2">
    <name type="scientific">Letharia columbiana</name>
    <dbReference type="NCBI Taxonomy" id="112416"/>
    <lineage>
        <taxon>Eukaryota</taxon>
        <taxon>Fungi</taxon>
        <taxon>Dikarya</taxon>
        <taxon>Ascomycota</taxon>
        <taxon>Pezizomycotina</taxon>
        <taxon>Lecanoromycetes</taxon>
        <taxon>OSLEUM clade</taxon>
        <taxon>Lecanoromycetidae</taxon>
        <taxon>Lecanorales</taxon>
        <taxon>Lecanorineae</taxon>
        <taxon>Parmeliaceae</taxon>
        <taxon>Letharia</taxon>
    </lineage>
</organism>
<dbReference type="GeneID" id="59293405"/>
<gene>
    <name evidence="1" type="ORF">HO173_011764</name>
</gene>
<evidence type="ECO:0000313" key="1">
    <source>
        <dbReference type="EMBL" id="KAF6228648.1"/>
    </source>
</evidence>